<comment type="similarity">
    <text evidence="7">Belongs to the protein kinase superfamily.</text>
</comment>
<dbReference type="PANTHER" id="PTHR22974:SF23">
    <property type="entry name" value="TOUSLED-LIKE KINASE, ISOFORM G"/>
    <property type="match status" value="1"/>
</dbReference>
<dbReference type="InterPro" id="IPR011009">
    <property type="entry name" value="Kinase-like_dom_sf"/>
</dbReference>
<proteinExistence type="inferred from homology"/>
<evidence type="ECO:0000256" key="2">
    <source>
        <dbReference type="ARBA" id="ARBA00022679"/>
    </source>
</evidence>
<dbReference type="FunFam" id="1.10.510.10:FF:000698">
    <property type="entry name" value="Serine/threonine-protein kinase tousled-like 1"/>
    <property type="match status" value="1"/>
</dbReference>
<feature type="domain" description="Protein kinase" evidence="10">
    <location>
        <begin position="91"/>
        <end position="379"/>
    </location>
</feature>
<dbReference type="SMART" id="SM00220">
    <property type="entry name" value="S_TKc"/>
    <property type="match status" value="1"/>
</dbReference>
<evidence type="ECO:0000256" key="8">
    <source>
        <dbReference type="SAM" id="Coils"/>
    </source>
</evidence>
<dbReference type="Pfam" id="PF00069">
    <property type="entry name" value="Pkinase"/>
    <property type="match status" value="1"/>
</dbReference>
<dbReference type="InterPro" id="IPR000719">
    <property type="entry name" value="Prot_kinase_dom"/>
</dbReference>
<dbReference type="GO" id="GO:0005524">
    <property type="term" value="F:ATP binding"/>
    <property type="evidence" value="ECO:0007669"/>
    <property type="project" value="UniProtKB-UniRule"/>
</dbReference>
<keyword evidence="2" id="KW-0808">Transferase</keyword>
<protein>
    <submittedName>
        <fullName evidence="11">Kinase-like domain-containing protein</fullName>
    </submittedName>
</protein>
<dbReference type="PANTHER" id="PTHR22974">
    <property type="entry name" value="MIXED LINEAGE PROTEIN KINASE"/>
    <property type="match status" value="1"/>
</dbReference>
<dbReference type="PROSITE" id="PS50011">
    <property type="entry name" value="PROTEIN_KINASE_DOM"/>
    <property type="match status" value="1"/>
</dbReference>
<sequence>MGAPRSRTAEQGEGGSAPANGELPPWEELELLEADETIKLHQLRLKREELQLAEERKRLEGEKQAQIRLWRRVTLEDRSRFSRQPVLGDRYVVMQLLGRGGFSEVWKAFDLVEIREVAVKVSAAAVIDSQEGLPTGTKAHYTRHAHREYKIHKTMEHPRVVKLHDVFEIDSSAMATVQELCAPGGPGQTQDLDQHLKAHGPLPEREAKAILTQLLSGLRYLHCPEGGRPAIIHYDLKPANVLFDGAGDVKITDFGLSKIVEAEQESGGVELTSQGAGTLWYLPPECFVMGGAAPRISGKVDVWSVGVIFFQMLYGQRPFGEGKDQQKVLHDQTMLRATQVDFPPKPAASAEAKAFIRLCLAHAQEDRPDVRTLCAHPYIRARK</sequence>
<gene>
    <name evidence="11" type="ORF">JKP88DRAFT_270253</name>
</gene>
<feature type="binding site" evidence="6">
    <location>
        <position position="120"/>
    </location>
    <ligand>
        <name>ATP</name>
        <dbReference type="ChEBI" id="CHEBI:30616"/>
    </ligand>
</feature>
<dbReference type="AlphaFoldDB" id="A0A835YR98"/>
<dbReference type="GO" id="GO:0004674">
    <property type="term" value="F:protein serine/threonine kinase activity"/>
    <property type="evidence" value="ECO:0007669"/>
    <property type="project" value="UniProtKB-KW"/>
</dbReference>
<keyword evidence="8" id="KW-0175">Coiled coil</keyword>
<dbReference type="GO" id="GO:0035556">
    <property type="term" value="P:intracellular signal transduction"/>
    <property type="evidence" value="ECO:0007669"/>
    <property type="project" value="TreeGrafter"/>
</dbReference>
<dbReference type="SUPFAM" id="SSF56112">
    <property type="entry name" value="Protein kinase-like (PK-like)"/>
    <property type="match status" value="1"/>
</dbReference>
<organism evidence="11 12">
    <name type="scientific">Tribonema minus</name>
    <dbReference type="NCBI Taxonomy" id="303371"/>
    <lineage>
        <taxon>Eukaryota</taxon>
        <taxon>Sar</taxon>
        <taxon>Stramenopiles</taxon>
        <taxon>Ochrophyta</taxon>
        <taxon>PX clade</taxon>
        <taxon>Xanthophyceae</taxon>
        <taxon>Tribonematales</taxon>
        <taxon>Tribonemataceae</taxon>
        <taxon>Tribonema</taxon>
    </lineage>
</organism>
<dbReference type="PROSITE" id="PS00108">
    <property type="entry name" value="PROTEIN_KINASE_ST"/>
    <property type="match status" value="1"/>
</dbReference>
<dbReference type="OrthoDB" id="346907at2759"/>
<feature type="coiled-coil region" evidence="8">
    <location>
        <begin position="38"/>
        <end position="65"/>
    </location>
</feature>
<keyword evidence="12" id="KW-1185">Reference proteome</keyword>
<keyword evidence="5 6" id="KW-0067">ATP-binding</keyword>
<evidence type="ECO:0000256" key="1">
    <source>
        <dbReference type="ARBA" id="ARBA00022527"/>
    </source>
</evidence>
<evidence type="ECO:0000259" key="10">
    <source>
        <dbReference type="PROSITE" id="PS50011"/>
    </source>
</evidence>
<dbReference type="PROSITE" id="PS00107">
    <property type="entry name" value="PROTEIN_KINASE_ATP"/>
    <property type="match status" value="1"/>
</dbReference>
<evidence type="ECO:0000256" key="9">
    <source>
        <dbReference type="SAM" id="MobiDB-lite"/>
    </source>
</evidence>
<reference evidence="11" key="1">
    <citation type="submission" date="2021-02" db="EMBL/GenBank/DDBJ databases">
        <title>First Annotated Genome of the Yellow-green Alga Tribonema minus.</title>
        <authorList>
            <person name="Mahan K.M."/>
        </authorList>
    </citation>
    <scope>NUCLEOTIDE SEQUENCE</scope>
    <source>
        <strain evidence="11">UTEX B ZZ1240</strain>
    </source>
</reference>
<evidence type="ECO:0000256" key="3">
    <source>
        <dbReference type="ARBA" id="ARBA00022741"/>
    </source>
</evidence>
<dbReference type="Gene3D" id="1.10.510.10">
    <property type="entry name" value="Transferase(Phosphotransferase) domain 1"/>
    <property type="match status" value="1"/>
</dbReference>
<dbReference type="Proteomes" id="UP000664859">
    <property type="component" value="Unassembled WGS sequence"/>
</dbReference>
<keyword evidence="1 7" id="KW-0723">Serine/threonine-protein kinase</keyword>
<comment type="caution">
    <text evidence="11">The sequence shown here is derived from an EMBL/GenBank/DDBJ whole genome shotgun (WGS) entry which is preliminary data.</text>
</comment>
<dbReference type="GO" id="GO:0007059">
    <property type="term" value="P:chromosome segregation"/>
    <property type="evidence" value="ECO:0007669"/>
    <property type="project" value="TreeGrafter"/>
</dbReference>
<name>A0A835YR98_9STRA</name>
<evidence type="ECO:0000256" key="7">
    <source>
        <dbReference type="RuleBase" id="RU000304"/>
    </source>
</evidence>
<dbReference type="EMBL" id="JAFCMP010000412">
    <property type="protein sequence ID" value="KAG5180107.1"/>
    <property type="molecule type" value="Genomic_DNA"/>
</dbReference>
<dbReference type="InterPro" id="IPR008271">
    <property type="entry name" value="Ser/Thr_kinase_AS"/>
</dbReference>
<dbReference type="Gene3D" id="3.30.200.20">
    <property type="entry name" value="Phosphorylase Kinase, domain 1"/>
    <property type="match status" value="1"/>
</dbReference>
<evidence type="ECO:0000256" key="4">
    <source>
        <dbReference type="ARBA" id="ARBA00022777"/>
    </source>
</evidence>
<evidence type="ECO:0000256" key="5">
    <source>
        <dbReference type="ARBA" id="ARBA00022840"/>
    </source>
</evidence>
<evidence type="ECO:0000313" key="11">
    <source>
        <dbReference type="EMBL" id="KAG5180107.1"/>
    </source>
</evidence>
<dbReference type="InterPro" id="IPR017441">
    <property type="entry name" value="Protein_kinase_ATP_BS"/>
</dbReference>
<evidence type="ECO:0000313" key="12">
    <source>
        <dbReference type="Proteomes" id="UP000664859"/>
    </source>
</evidence>
<evidence type="ECO:0000256" key="6">
    <source>
        <dbReference type="PROSITE-ProRule" id="PRU10141"/>
    </source>
</evidence>
<feature type="region of interest" description="Disordered" evidence="9">
    <location>
        <begin position="1"/>
        <end position="25"/>
    </location>
</feature>
<dbReference type="GO" id="GO:0005634">
    <property type="term" value="C:nucleus"/>
    <property type="evidence" value="ECO:0007669"/>
    <property type="project" value="TreeGrafter"/>
</dbReference>
<keyword evidence="4 11" id="KW-0418">Kinase</keyword>
<keyword evidence="3 6" id="KW-0547">Nucleotide-binding</keyword>
<accession>A0A835YR98</accession>